<gene>
    <name evidence="1" type="ORF">AVEN_64338_1</name>
</gene>
<dbReference type="EMBL" id="BGPR01000323">
    <property type="protein sequence ID" value="GBM13121.1"/>
    <property type="molecule type" value="Genomic_DNA"/>
</dbReference>
<proteinExistence type="predicted"/>
<protein>
    <submittedName>
        <fullName evidence="1">Uncharacterized protein</fullName>
    </submittedName>
</protein>
<accession>A0A4Y2D8V8</accession>
<sequence>MFQIPSDFLQIFCNFFLAGIKTVHLLQDGASEVPTTFGIEFLARMLVEVTWTWNILWSGEAHFCTNGHVNAQNCRIWATENPNAIQEQLLPCILKRLQYGVVLRLPLSFVFF</sequence>
<comment type="caution">
    <text evidence="1">The sequence shown here is derived from an EMBL/GenBank/DDBJ whole genome shotgun (WGS) entry which is preliminary data.</text>
</comment>
<dbReference type="Proteomes" id="UP000499080">
    <property type="component" value="Unassembled WGS sequence"/>
</dbReference>
<keyword evidence="2" id="KW-1185">Reference proteome</keyword>
<reference evidence="1 2" key="1">
    <citation type="journal article" date="2019" name="Sci. Rep.">
        <title>Orb-weaving spider Araneus ventricosus genome elucidates the spidroin gene catalogue.</title>
        <authorList>
            <person name="Kono N."/>
            <person name="Nakamura H."/>
            <person name="Ohtoshi R."/>
            <person name="Moran D.A.P."/>
            <person name="Shinohara A."/>
            <person name="Yoshida Y."/>
            <person name="Fujiwara M."/>
            <person name="Mori M."/>
            <person name="Tomita M."/>
            <person name="Arakawa K."/>
        </authorList>
    </citation>
    <scope>NUCLEOTIDE SEQUENCE [LARGE SCALE GENOMIC DNA]</scope>
</reference>
<dbReference type="AlphaFoldDB" id="A0A4Y2D8V8"/>
<evidence type="ECO:0000313" key="2">
    <source>
        <dbReference type="Proteomes" id="UP000499080"/>
    </source>
</evidence>
<evidence type="ECO:0000313" key="1">
    <source>
        <dbReference type="EMBL" id="GBM13121.1"/>
    </source>
</evidence>
<organism evidence="1 2">
    <name type="scientific">Araneus ventricosus</name>
    <name type="common">Orbweaver spider</name>
    <name type="synonym">Epeira ventricosa</name>
    <dbReference type="NCBI Taxonomy" id="182803"/>
    <lineage>
        <taxon>Eukaryota</taxon>
        <taxon>Metazoa</taxon>
        <taxon>Ecdysozoa</taxon>
        <taxon>Arthropoda</taxon>
        <taxon>Chelicerata</taxon>
        <taxon>Arachnida</taxon>
        <taxon>Araneae</taxon>
        <taxon>Araneomorphae</taxon>
        <taxon>Entelegynae</taxon>
        <taxon>Araneoidea</taxon>
        <taxon>Araneidae</taxon>
        <taxon>Araneus</taxon>
    </lineage>
</organism>
<name>A0A4Y2D8V8_ARAVE</name>